<proteinExistence type="predicted"/>
<gene>
    <name evidence="1" type="ORF">JZO85_12345</name>
</gene>
<reference evidence="1 2" key="1">
    <citation type="submission" date="2021-03" db="EMBL/GenBank/DDBJ databases">
        <title>Enterococcal diversity collection.</title>
        <authorList>
            <person name="Gilmore M.S."/>
            <person name="Schwartzman J."/>
            <person name="Van Tyne D."/>
            <person name="Martin M."/>
            <person name="Earl A.M."/>
            <person name="Manson A.L."/>
            <person name="Straub T."/>
            <person name="Salamzade R."/>
            <person name="Saavedra J."/>
            <person name="Lebreton F."/>
            <person name="Prichula J."/>
            <person name="Schaufler K."/>
            <person name="Gaca A."/>
            <person name="Sgardioli B."/>
            <person name="Wagenaar J."/>
            <person name="Strong T."/>
        </authorList>
    </citation>
    <scope>NUCLEOTIDE SEQUENCE [LARGE SCALE GENOMIC DNA]</scope>
    <source>
        <strain evidence="1 2">MJM16</strain>
    </source>
</reference>
<organism evidence="1 2">
    <name type="scientific">Candidatus Enterococcus murrayae</name>
    <dbReference type="NCBI Taxonomy" id="2815321"/>
    <lineage>
        <taxon>Bacteria</taxon>
        <taxon>Bacillati</taxon>
        <taxon>Bacillota</taxon>
        <taxon>Bacilli</taxon>
        <taxon>Lactobacillales</taxon>
        <taxon>Enterococcaceae</taxon>
        <taxon>Enterococcus</taxon>
    </lineage>
</organism>
<accession>A0ABS3HHX4</accession>
<dbReference type="RefSeq" id="WP_207108841.1">
    <property type="nucleotide sequence ID" value="NZ_JAFLVR010000028.1"/>
</dbReference>
<comment type="caution">
    <text evidence="1">The sequence shown here is derived from an EMBL/GenBank/DDBJ whole genome shotgun (WGS) entry which is preliminary data.</text>
</comment>
<dbReference type="Proteomes" id="UP000664495">
    <property type="component" value="Unassembled WGS sequence"/>
</dbReference>
<keyword evidence="2" id="KW-1185">Reference proteome</keyword>
<sequence length="354" mass="41657">MTHFEKAQSLTEIKEVLRKAMAVSNDPYTVALLGLNMRYTFTLNTKSNKGFAKFLAERIWNRYDLDDFLLDSQESEALDSYLQVLAMYYLISEDTQQFQKIVNWLPSLTSAQKQVILSWPKKMVFSVFKTFVEKDSVTFQDIKDKKIYSISFTDPNMPSEIAKYDTPLLTFIVPTDTDYLSTMALSCQPTEDLKSVLNATNSKKESELILIDWFFSTAPEISENYDEFLEQSFYSLARRRNESTTDFARRLLRQDEKIIRFKHYDQFEAFTIKIIDTFPQMFFPAANAFPLLLALEQLFTIESETNDFLDQNYLPDFWELLIREHLPKEVKAIKSYRVSEDYWDEEDFELDLGF</sequence>
<evidence type="ECO:0000313" key="2">
    <source>
        <dbReference type="Proteomes" id="UP000664495"/>
    </source>
</evidence>
<protein>
    <submittedName>
        <fullName evidence="1">Uncharacterized protein</fullName>
    </submittedName>
</protein>
<name>A0ABS3HHX4_9ENTE</name>
<dbReference type="EMBL" id="JAFLVR010000028">
    <property type="protein sequence ID" value="MBO0453067.1"/>
    <property type="molecule type" value="Genomic_DNA"/>
</dbReference>
<evidence type="ECO:0000313" key="1">
    <source>
        <dbReference type="EMBL" id="MBO0453067.1"/>
    </source>
</evidence>